<feature type="transmembrane region" description="Helical" evidence="6">
    <location>
        <begin position="90"/>
        <end position="119"/>
    </location>
</feature>
<evidence type="ECO:0000313" key="7">
    <source>
        <dbReference type="Ensembl" id="ENSSDUP00000024096.1"/>
    </source>
</evidence>
<feature type="transmembrane region" description="Helical" evidence="6">
    <location>
        <begin position="184"/>
        <end position="206"/>
    </location>
</feature>
<evidence type="ECO:0000256" key="6">
    <source>
        <dbReference type="SAM" id="Phobius"/>
    </source>
</evidence>
<evidence type="ECO:0000256" key="5">
    <source>
        <dbReference type="ARBA" id="ARBA00023136"/>
    </source>
</evidence>
<comment type="subcellular location">
    <subcellularLocation>
        <location evidence="1">Membrane</location>
        <topology evidence="1">Multi-pass membrane protein</topology>
    </subcellularLocation>
</comment>
<dbReference type="RefSeq" id="XP_022599100.1">
    <property type="nucleotide sequence ID" value="XM_022743379.1"/>
</dbReference>
<dbReference type="GO" id="GO:0016020">
    <property type="term" value="C:membrane"/>
    <property type="evidence" value="ECO:0007669"/>
    <property type="project" value="UniProtKB-SubCell"/>
</dbReference>
<dbReference type="PANTHER" id="PTHR31548">
    <property type="entry name" value="CLARIN"/>
    <property type="match status" value="1"/>
</dbReference>
<organism evidence="7 8">
    <name type="scientific">Seriola dumerili</name>
    <name type="common">Greater amberjack</name>
    <name type="synonym">Caranx dumerili</name>
    <dbReference type="NCBI Taxonomy" id="41447"/>
    <lineage>
        <taxon>Eukaryota</taxon>
        <taxon>Metazoa</taxon>
        <taxon>Chordata</taxon>
        <taxon>Craniata</taxon>
        <taxon>Vertebrata</taxon>
        <taxon>Euteleostomi</taxon>
        <taxon>Actinopterygii</taxon>
        <taxon>Neopterygii</taxon>
        <taxon>Teleostei</taxon>
        <taxon>Neoteleostei</taxon>
        <taxon>Acanthomorphata</taxon>
        <taxon>Carangaria</taxon>
        <taxon>Carangiformes</taxon>
        <taxon>Carangidae</taxon>
        <taxon>Seriola</taxon>
    </lineage>
</organism>
<dbReference type="GO" id="GO:0007605">
    <property type="term" value="P:sensory perception of sound"/>
    <property type="evidence" value="ECO:0007669"/>
    <property type="project" value="UniProtKB-ARBA"/>
</dbReference>
<dbReference type="STRING" id="41447.ENSSDUP00000024096"/>
<keyword evidence="5 6" id="KW-0472">Membrane</keyword>
<keyword evidence="4 6" id="KW-1133">Transmembrane helix</keyword>
<dbReference type="GeneID" id="111220324"/>
<dbReference type="Pfam" id="PF25807">
    <property type="entry name" value="Clarin-2"/>
    <property type="match status" value="1"/>
</dbReference>
<comment type="similarity">
    <text evidence="2">Belongs to the clarin family.</text>
</comment>
<evidence type="ECO:0000313" key="8">
    <source>
        <dbReference type="Proteomes" id="UP000261420"/>
    </source>
</evidence>
<evidence type="ECO:0000256" key="4">
    <source>
        <dbReference type="ARBA" id="ARBA00022989"/>
    </source>
</evidence>
<proteinExistence type="inferred from homology"/>
<evidence type="ECO:0000256" key="1">
    <source>
        <dbReference type="ARBA" id="ARBA00004141"/>
    </source>
</evidence>
<protein>
    <submittedName>
        <fullName evidence="7">Clarin 3</fullName>
    </submittedName>
</protein>
<keyword evidence="8" id="KW-1185">Reference proteome</keyword>
<feature type="transmembrane region" description="Helical" evidence="6">
    <location>
        <begin position="131"/>
        <end position="154"/>
    </location>
</feature>
<evidence type="ECO:0000256" key="3">
    <source>
        <dbReference type="ARBA" id="ARBA00022692"/>
    </source>
</evidence>
<evidence type="ECO:0000256" key="2">
    <source>
        <dbReference type="ARBA" id="ARBA00005787"/>
    </source>
</evidence>
<dbReference type="AlphaFoldDB" id="A0A3B4V039"/>
<dbReference type="Proteomes" id="UP000261420">
    <property type="component" value="Unplaced"/>
</dbReference>
<dbReference type="OMA" id="IIIVFYQ"/>
<dbReference type="InterPro" id="IPR026748">
    <property type="entry name" value="Clarin"/>
</dbReference>
<reference evidence="7" key="2">
    <citation type="submission" date="2025-09" db="UniProtKB">
        <authorList>
            <consortium name="Ensembl"/>
        </authorList>
    </citation>
    <scope>IDENTIFICATION</scope>
</reference>
<dbReference type="GeneTree" id="ENSGT00850000132319"/>
<keyword evidence="3 6" id="KW-0812">Transmembrane</keyword>
<accession>A0A3B4V039</accession>
<dbReference type="PANTHER" id="PTHR31548:SF3">
    <property type="entry name" value="CLARIN-3"/>
    <property type="match status" value="1"/>
</dbReference>
<reference evidence="7" key="1">
    <citation type="submission" date="2025-08" db="UniProtKB">
        <authorList>
            <consortium name="Ensembl"/>
        </authorList>
    </citation>
    <scope>IDENTIFICATION</scope>
</reference>
<feature type="transmembrane region" description="Helical" evidence="6">
    <location>
        <begin position="7"/>
        <end position="28"/>
    </location>
</feature>
<name>A0A3B4V039_SERDU</name>
<sequence>MPSTTKTLYFTSCALVTAISVGLMGYSMSTQWAKMTMECARGGSGFFNGTAIITLELFSGNLNRSFCPLFGSIDTFEVIPKLTETGVTPVVLYALVVCLLALCLLFSVCSILISLYNSVSNPYETYMGPAGVYACSSVSACLSGVVLIIFAVNINVTSMGEDLVKNFSEAVPVDLQNKSTEMLLGYYLIIPYTALSLFAIAVIYMYDHAAYKHRREQERPTEDAPKEIMMY</sequence>
<dbReference type="Ensembl" id="ENSSDUT00000024546.1">
    <property type="protein sequence ID" value="ENSSDUP00000024096.1"/>
    <property type="gene ID" value="ENSSDUG00000017521.1"/>
</dbReference>